<keyword evidence="1" id="KW-0812">Transmembrane</keyword>
<evidence type="ECO:0000313" key="3">
    <source>
        <dbReference type="Proteomes" id="UP001239213"/>
    </source>
</evidence>
<dbReference type="AlphaFoldDB" id="A0AAI9V6V1"/>
<reference evidence="2" key="1">
    <citation type="submission" date="2016-11" db="EMBL/GenBank/DDBJ databases">
        <title>The genome sequence of Colletotrichum cuscutae.</title>
        <authorList>
            <person name="Baroncelli R."/>
        </authorList>
    </citation>
    <scope>NUCLEOTIDE SEQUENCE</scope>
    <source>
        <strain evidence="2">IMI 304802</strain>
    </source>
</reference>
<organism evidence="2 3">
    <name type="scientific">Colletotrichum cuscutae</name>
    <dbReference type="NCBI Taxonomy" id="1209917"/>
    <lineage>
        <taxon>Eukaryota</taxon>
        <taxon>Fungi</taxon>
        <taxon>Dikarya</taxon>
        <taxon>Ascomycota</taxon>
        <taxon>Pezizomycotina</taxon>
        <taxon>Sordariomycetes</taxon>
        <taxon>Hypocreomycetidae</taxon>
        <taxon>Glomerellales</taxon>
        <taxon>Glomerellaceae</taxon>
        <taxon>Colletotrichum</taxon>
        <taxon>Colletotrichum acutatum species complex</taxon>
    </lineage>
</organism>
<sequence>MLFPQPIAVAFLNLWLLLSLSLVSVFVFHMSRLMHVVSRSFTALYVNQSSKTLRMSSLSIVGMTSLYILVCVIV</sequence>
<keyword evidence="1" id="KW-1133">Transmembrane helix</keyword>
<keyword evidence="3" id="KW-1185">Reference proteome</keyword>
<dbReference type="EMBL" id="MPDP01000168">
    <property type="protein sequence ID" value="KAK1473940.1"/>
    <property type="molecule type" value="Genomic_DNA"/>
</dbReference>
<name>A0AAI9V6V1_9PEZI</name>
<comment type="caution">
    <text evidence="2">The sequence shown here is derived from an EMBL/GenBank/DDBJ whole genome shotgun (WGS) entry which is preliminary data.</text>
</comment>
<accession>A0AAI9V6V1</accession>
<feature type="transmembrane region" description="Helical" evidence="1">
    <location>
        <begin position="52"/>
        <end position="70"/>
    </location>
</feature>
<gene>
    <name evidence="2" type="ORF">CCUS01_05530</name>
</gene>
<dbReference type="Proteomes" id="UP001239213">
    <property type="component" value="Unassembled WGS sequence"/>
</dbReference>
<evidence type="ECO:0000256" key="1">
    <source>
        <dbReference type="SAM" id="Phobius"/>
    </source>
</evidence>
<protein>
    <submittedName>
        <fullName evidence="2">Uncharacterized protein</fullName>
    </submittedName>
</protein>
<proteinExistence type="predicted"/>
<keyword evidence="1" id="KW-0472">Membrane</keyword>
<evidence type="ECO:0000313" key="2">
    <source>
        <dbReference type="EMBL" id="KAK1473940.1"/>
    </source>
</evidence>
<feature type="transmembrane region" description="Helical" evidence="1">
    <location>
        <begin position="6"/>
        <end position="31"/>
    </location>
</feature>